<gene>
    <name evidence="1" type="ORF">CJ030_MR5G024638</name>
</gene>
<comment type="caution">
    <text evidence="1">The sequence shown here is derived from an EMBL/GenBank/DDBJ whole genome shotgun (WGS) entry which is preliminary data.</text>
</comment>
<protein>
    <submittedName>
        <fullName evidence="1">Uncharacterized protein</fullName>
    </submittedName>
</protein>
<dbReference type="OrthoDB" id="984078at2759"/>
<proteinExistence type="predicted"/>
<organism evidence="1 2">
    <name type="scientific">Morella rubra</name>
    <name type="common">Chinese bayberry</name>
    <dbReference type="NCBI Taxonomy" id="262757"/>
    <lineage>
        <taxon>Eukaryota</taxon>
        <taxon>Viridiplantae</taxon>
        <taxon>Streptophyta</taxon>
        <taxon>Embryophyta</taxon>
        <taxon>Tracheophyta</taxon>
        <taxon>Spermatophyta</taxon>
        <taxon>Magnoliopsida</taxon>
        <taxon>eudicotyledons</taxon>
        <taxon>Gunneridae</taxon>
        <taxon>Pentapetalae</taxon>
        <taxon>rosids</taxon>
        <taxon>fabids</taxon>
        <taxon>Fagales</taxon>
        <taxon>Myricaceae</taxon>
        <taxon>Morella</taxon>
    </lineage>
</organism>
<keyword evidence="2" id="KW-1185">Reference proteome</keyword>
<sequence length="98" mass="11256">MKISSISSLRRMEFLKLRKRIASTGSAVTVVSAKRRALLDCCRGSNLLRQLVWKFKSGWKQNLGWQRSKAQYSYDLHSYSLNFDDGFFCGHLSHHGST</sequence>
<evidence type="ECO:0000313" key="1">
    <source>
        <dbReference type="EMBL" id="KAB1212066.1"/>
    </source>
</evidence>
<dbReference type="AlphaFoldDB" id="A0A6A1VJQ4"/>
<dbReference type="PANTHER" id="PTHR34538">
    <property type="entry name" value="EXPRESSED PROTEIN"/>
    <property type="match status" value="1"/>
</dbReference>
<dbReference type="PANTHER" id="PTHR34538:SF4">
    <property type="entry name" value="EXPRESSED PROTEIN"/>
    <property type="match status" value="1"/>
</dbReference>
<evidence type="ECO:0000313" key="2">
    <source>
        <dbReference type="Proteomes" id="UP000516437"/>
    </source>
</evidence>
<reference evidence="1 2" key="1">
    <citation type="journal article" date="2019" name="Plant Biotechnol. J.">
        <title>The red bayberry genome and genetic basis of sex determination.</title>
        <authorList>
            <person name="Jia H.M."/>
            <person name="Jia H.J."/>
            <person name="Cai Q.L."/>
            <person name="Wang Y."/>
            <person name="Zhao H.B."/>
            <person name="Yang W.F."/>
            <person name="Wang G.Y."/>
            <person name="Li Y.H."/>
            <person name="Zhan D.L."/>
            <person name="Shen Y.T."/>
            <person name="Niu Q.F."/>
            <person name="Chang L."/>
            <person name="Qiu J."/>
            <person name="Zhao L."/>
            <person name="Xie H.B."/>
            <person name="Fu W.Y."/>
            <person name="Jin J."/>
            <person name="Li X.W."/>
            <person name="Jiao Y."/>
            <person name="Zhou C.C."/>
            <person name="Tu T."/>
            <person name="Chai C.Y."/>
            <person name="Gao J.L."/>
            <person name="Fan L.J."/>
            <person name="van de Weg E."/>
            <person name="Wang J.Y."/>
            <person name="Gao Z.S."/>
        </authorList>
    </citation>
    <scope>NUCLEOTIDE SEQUENCE [LARGE SCALE GENOMIC DNA]</scope>
    <source>
        <tissue evidence="1">Leaves</tissue>
    </source>
</reference>
<dbReference type="Proteomes" id="UP000516437">
    <property type="component" value="Chromosome 5"/>
</dbReference>
<accession>A0A6A1VJQ4</accession>
<dbReference type="EMBL" id="RXIC02000023">
    <property type="protein sequence ID" value="KAB1212066.1"/>
    <property type="molecule type" value="Genomic_DNA"/>
</dbReference>
<name>A0A6A1VJQ4_9ROSI</name>